<dbReference type="SUPFAM" id="SSF56112">
    <property type="entry name" value="Protein kinase-like (PK-like)"/>
    <property type="match status" value="1"/>
</dbReference>
<protein>
    <submittedName>
        <fullName evidence="3">Formylglycine-generating enzyme required for sulfatase activity</fullName>
    </submittedName>
</protein>
<organism evidence="3 4">
    <name type="scientific">Marinomonas balearica</name>
    <dbReference type="NCBI Taxonomy" id="491947"/>
    <lineage>
        <taxon>Bacteria</taxon>
        <taxon>Pseudomonadati</taxon>
        <taxon>Pseudomonadota</taxon>
        <taxon>Gammaproteobacteria</taxon>
        <taxon>Oceanospirillales</taxon>
        <taxon>Oceanospirillaceae</taxon>
        <taxon>Marinomonas</taxon>
    </lineage>
</organism>
<proteinExistence type="predicted"/>
<keyword evidence="4" id="KW-1185">Reference proteome</keyword>
<dbReference type="PANTHER" id="PTHR23150:SF35">
    <property type="entry name" value="BLL6746 PROTEIN"/>
    <property type="match status" value="1"/>
</dbReference>
<dbReference type="GO" id="GO:0120147">
    <property type="term" value="F:formylglycine-generating oxidase activity"/>
    <property type="evidence" value="ECO:0007669"/>
    <property type="project" value="TreeGrafter"/>
</dbReference>
<feature type="domain" description="Sulfatase-modifying factor enzyme-like" evidence="2">
    <location>
        <begin position="352"/>
        <end position="569"/>
    </location>
</feature>
<dbReference type="EMBL" id="SNXC01000009">
    <property type="protein sequence ID" value="TDP00006.1"/>
    <property type="molecule type" value="Genomic_DNA"/>
</dbReference>
<dbReference type="PANTHER" id="PTHR23150">
    <property type="entry name" value="SULFATASE MODIFYING FACTOR 1, 2"/>
    <property type="match status" value="1"/>
</dbReference>
<accession>A0A4R6MFB8</accession>
<dbReference type="Gene3D" id="3.90.1580.10">
    <property type="entry name" value="paralog of FGE (formylglycine-generating enzyme)"/>
    <property type="match status" value="1"/>
</dbReference>
<feature type="region of interest" description="Disordered" evidence="1">
    <location>
        <begin position="316"/>
        <end position="343"/>
    </location>
</feature>
<evidence type="ECO:0000259" key="2">
    <source>
        <dbReference type="Pfam" id="PF03781"/>
    </source>
</evidence>
<dbReference type="InterPro" id="IPR016187">
    <property type="entry name" value="CTDL_fold"/>
</dbReference>
<comment type="caution">
    <text evidence="3">The sequence shown here is derived from an EMBL/GenBank/DDBJ whole genome shotgun (WGS) entry which is preliminary data.</text>
</comment>
<evidence type="ECO:0000313" key="4">
    <source>
        <dbReference type="Proteomes" id="UP000294656"/>
    </source>
</evidence>
<dbReference type="SUPFAM" id="SSF56436">
    <property type="entry name" value="C-type lectin-like"/>
    <property type="match status" value="1"/>
</dbReference>
<dbReference type="InterPro" id="IPR042095">
    <property type="entry name" value="SUMF_sf"/>
</dbReference>
<dbReference type="InterPro" id="IPR011009">
    <property type="entry name" value="Kinase-like_dom_sf"/>
</dbReference>
<dbReference type="Proteomes" id="UP000294656">
    <property type="component" value="Unassembled WGS sequence"/>
</dbReference>
<evidence type="ECO:0000256" key="1">
    <source>
        <dbReference type="SAM" id="MobiDB-lite"/>
    </source>
</evidence>
<dbReference type="Pfam" id="PF03781">
    <property type="entry name" value="FGE-sulfatase"/>
    <property type="match status" value="1"/>
</dbReference>
<dbReference type="OrthoDB" id="9768004at2"/>
<dbReference type="RefSeq" id="WP_133502824.1">
    <property type="nucleotide sequence ID" value="NZ_SNXC01000009.1"/>
</dbReference>
<sequence length="581" mass="65601">MKQYYDPNNLRIGQHVGMEVDPYTLNYPLNDSKTAWVADQGGRSFVLRFYEQQRGELEDFLSNARKYTQIKHSSISPNYPPFYSNLWVFSCSAVCGGERLFSFLGKYPDGAPLNVVLSVFDSMAKALDQVHERELVHGMLDLNSVHVVNGSGVMTGFGALNWMNKITKNELDVRFFPPEYKKRHQSLNPSIDRYMFMRLLLAALLGESILDRSTNNLPKEIDALSIDAWNKVKGWCRPALRHRPKSLIEVMRILRADLYESTASNGTVRPKKAKPRPSNSNITRWLKIGIPAVSVTTAAIALPLFLGLVSFPSDEQDTESKQTSFESLPQTLEEPLKDGGTAPKIEKIEPSIFEMGDLNGLGYENEVPVHEVNIPVGFYLSKYEVTFAQYDRFANATGRALPPDNGWGRNNRPVMNVSWYDAKAYAAWVSQQTGETYRLPTEIEWEYSARSGSKTAYWYGDNLQEGFSVCETCGTQWDSVSSAPVGSQASNPFGLFDMHGNVAEWVEDCYHDNYNDAPSTNSIWLSNQCEQRVLRGGSWFDEPTVGRSATRYPAEPSMRASNWGFRLVRIINKNKTLDNVE</sequence>
<name>A0A4R6MFB8_9GAMM</name>
<feature type="compositionally biased region" description="Polar residues" evidence="1">
    <location>
        <begin position="321"/>
        <end position="330"/>
    </location>
</feature>
<reference evidence="3 4" key="1">
    <citation type="submission" date="2019-03" db="EMBL/GenBank/DDBJ databases">
        <title>Genomic Encyclopedia of Type Strains, Phase III (KMG-III): the genomes of soil and plant-associated and newly described type strains.</title>
        <authorList>
            <person name="Whitman W."/>
        </authorList>
    </citation>
    <scope>NUCLEOTIDE SEQUENCE [LARGE SCALE GENOMIC DNA]</scope>
    <source>
        <strain evidence="3 4">CECT 7378</strain>
    </source>
</reference>
<dbReference type="InterPro" id="IPR051043">
    <property type="entry name" value="Sulfatase_Mod_Factor_Kinase"/>
</dbReference>
<dbReference type="Gene3D" id="1.10.510.10">
    <property type="entry name" value="Transferase(Phosphotransferase) domain 1"/>
    <property type="match status" value="1"/>
</dbReference>
<gene>
    <name evidence="3" type="ORF">DFP79_1024</name>
</gene>
<dbReference type="AlphaFoldDB" id="A0A4R6MFB8"/>
<evidence type="ECO:0000313" key="3">
    <source>
        <dbReference type="EMBL" id="TDP00006.1"/>
    </source>
</evidence>
<dbReference type="InterPro" id="IPR005532">
    <property type="entry name" value="SUMF_dom"/>
</dbReference>